<feature type="domain" description="Phytochrome chromophore attachment site" evidence="15">
    <location>
        <begin position="259"/>
        <end position="295"/>
    </location>
</feature>
<dbReference type="SMART" id="SM00387">
    <property type="entry name" value="HATPase_c"/>
    <property type="match status" value="1"/>
</dbReference>
<organism evidence="16 17">
    <name type="scientific">Dactylosporangium maewongense</name>
    <dbReference type="NCBI Taxonomy" id="634393"/>
    <lineage>
        <taxon>Bacteria</taxon>
        <taxon>Bacillati</taxon>
        <taxon>Actinomycetota</taxon>
        <taxon>Actinomycetes</taxon>
        <taxon>Micromonosporales</taxon>
        <taxon>Micromonosporaceae</taxon>
        <taxon>Dactylosporangium</taxon>
    </lineage>
</organism>
<dbReference type="Gene3D" id="3.30.450.40">
    <property type="match status" value="1"/>
</dbReference>
<dbReference type="InterPro" id="IPR050482">
    <property type="entry name" value="Sensor_HK_TwoCompSys"/>
</dbReference>
<reference evidence="16 17" key="1">
    <citation type="journal article" date="2019" name="Int. J. Syst. Evol. Microbiol.">
        <title>The Global Catalogue of Microorganisms (GCM) 10K type strain sequencing project: providing services to taxonomists for standard genome sequencing and annotation.</title>
        <authorList>
            <consortium name="The Broad Institute Genomics Platform"/>
            <consortium name="The Broad Institute Genome Sequencing Center for Infectious Disease"/>
            <person name="Wu L."/>
            <person name="Ma J."/>
        </authorList>
    </citation>
    <scope>NUCLEOTIDE SEQUENCE [LARGE SCALE GENOMIC DNA]</scope>
    <source>
        <strain evidence="16 17">JCM 15933</strain>
    </source>
</reference>
<dbReference type="Gene3D" id="1.20.5.1930">
    <property type="match status" value="1"/>
</dbReference>
<keyword evidence="9" id="KW-0418">Kinase</keyword>
<evidence type="ECO:0000256" key="5">
    <source>
        <dbReference type="ARBA" id="ARBA00022553"/>
    </source>
</evidence>
<dbReference type="Gene3D" id="1.20.120.620">
    <property type="entry name" value="Backbone structure of the membrane domain of e. Coli histidine kinase receptor kdpd"/>
    <property type="match status" value="1"/>
</dbReference>
<keyword evidence="6" id="KW-0808">Transferase</keyword>
<evidence type="ECO:0000256" key="8">
    <source>
        <dbReference type="ARBA" id="ARBA00022741"/>
    </source>
</evidence>
<proteinExistence type="inferred from homology"/>
<feature type="transmembrane region" description="Helical" evidence="14">
    <location>
        <begin position="45"/>
        <end position="73"/>
    </location>
</feature>
<evidence type="ECO:0000313" key="16">
    <source>
        <dbReference type="EMBL" id="GAA1576869.1"/>
    </source>
</evidence>
<dbReference type="InterPro" id="IPR003594">
    <property type="entry name" value="HATPase_dom"/>
</dbReference>
<dbReference type="EC" id="2.7.13.3" evidence="4"/>
<keyword evidence="13 14" id="KW-0472">Membrane</keyword>
<protein>
    <recommendedName>
        <fullName evidence="4">histidine kinase</fullName>
        <ecNumber evidence="4">2.7.13.3</ecNumber>
    </recommendedName>
</protein>
<sequence length="611" mass="64853">MSVLANPTAPPVALGLVVAVSLIMAETLVLYPIKAATHESPKGAVYLIGVLVVSAVWGARLGAVTSVLSAFAYNYFHIAPYGRLALFTSGQDVVRLLVFTCAGLLVSVLTDRARLRAVEATERRREADLAAELANLILGAAELRSVLTAASQRLAQAFELPSAAIELGAVAADERRAAFALCDGDTRLGTLLVPVDLSDHTLDRIQQRIVPPIAALLRAALDRETITNSLTASREQATSLAEQQASLRHVATLVARGASPDEVFDAVIEEMGRLFGWERTALHRYEPDGTATVVAARGWLGGVRSLSLDGDSVIATVLRTGRAARMNSYDHAVGSIAALVRRMGIRSGVGVPIVVEGRLWGVATYACMAPEPLPADTEARMADFTELVATAIANAESHAQLTASRARVVAAADDARRRIERDLHDGAQQRLVAIALQLRGIEASLPTDLDPIRHQLSDTVNNVTCVHQELREVSQGIHPAILSERGLGPALKALARRNPTPVDLTLAIDGRLPERVEIGAYYIVSEALTNAAKHARATVVYVSIEADDANLRLSIRDDGIGGANPGKGSGLIGMQDRVETLGGHMEIASPPGQGTALLADFPVNDIPIDYA</sequence>
<keyword evidence="12" id="KW-0902">Two-component regulatory system</keyword>
<dbReference type="Pfam" id="PF07730">
    <property type="entry name" value="HisKA_3"/>
    <property type="match status" value="1"/>
</dbReference>
<keyword evidence="11 14" id="KW-1133">Transmembrane helix</keyword>
<dbReference type="Pfam" id="PF01590">
    <property type="entry name" value="GAF"/>
    <property type="match status" value="1"/>
</dbReference>
<accession>A0ABN2DG35</accession>
<comment type="catalytic activity">
    <reaction evidence="1">
        <text>ATP + protein L-histidine = ADP + protein N-phospho-L-histidine.</text>
        <dbReference type="EC" id="2.7.13.3"/>
    </reaction>
</comment>
<dbReference type="InterPro" id="IPR029016">
    <property type="entry name" value="GAF-like_dom_sf"/>
</dbReference>
<dbReference type="InterPro" id="IPR016132">
    <property type="entry name" value="Phyto_chromo_attachment"/>
</dbReference>
<dbReference type="SMART" id="SM00065">
    <property type="entry name" value="GAF"/>
    <property type="match status" value="1"/>
</dbReference>
<feature type="transmembrane region" description="Helical" evidence="14">
    <location>
        <begin position="12"/>
        <end position="33"/>
    </location>
</feature>
<evidence type="ECO:0000256" key="4">
    <source>
        <dbReference type="ARBA" id="ARBA00012438"/>
    </source>
</evidence>
<dbReference type="PANTHER" id="PTHR24421">
    <property type="entry name" value="NITRATE/NITRITE SENSOR PROTEIN NARX-RELATED"/>
    <property type="match status" value="1"/>
</dbReference>
<dbReference type="InterPro" id="IPR011712">
    <property type="entry name" value="Sig_transdc_His_kin_sub3_dim/P"/>
</dbReference>
<keyword evidence="5" id="KW-0597">Phosphoprotein</keyword>
<keyword evidence="7 14" id="KW-0812">Transmembrane</keyword>
<dbReference type="InterPro" id="IPR038318">
    <property type="entry name" value="KdpD_sf"/>
</dbReference>
<dbReference type="SUPFAM" id="SSF55781">
    <property type="entry name" value="GAF domain-like"/>
    <property type="match status" value="1"/>
</dbReference>
<evidence type="ECO:0000256" key="9">
    <source>
        <dbReference type="ARBA" id="ARBA00022777"/>
    </source>
</evidence>
<evidence type="ECO:0000256" key="13">
    <source>
        <dbReference type="ARBA" id="ARBA00023136"/>
    </source>
</evidence>
<dbReference type="InterPro" id="IPR025201">
    <property type="entry name" value="KdpD_TM"/>
</dbReference>
<comment type="similarity">
    <text evidence="3">In the N-terminal section; belongs to the phytochrome family.</text>
</comment>
<dbReference type="RefSeq" id="WP_344515675.1">
    <property type="nucleotide sequence ID" value="NZ_BAAAQD010000061.1"/>
</dbReference>
<evidence type="ECO:0000256" key="3">
    <source>
        <dbReference type="ARBA" id="ARBA00006402"/>
    </source>
</evidence>
<gene>
    <name evidence="16" type="ORF">GCM10009827_118380</name>
</gene>
<evidence type="ECO:0000256" key="10">
    <source>
        <dbReference type="ARBA" id="ARBA00022840"/>
    </source>
</evidence>
<evidence type="ECO:0000313" key="17">
    <source>
        <dbReference type="Proteomes" id="UP001501470"/>
    </source>
</evidence>
<dbReference type="Pfam" id="PF02518">
    <property type="entry name" value="HATPase_c"/>
    <property type="match status" value="1"/>
</dbReference>
<comment type="subcellular location">
    <subcellularLocation>
        <location evidence="2">Membrane</location>
        <topology evidence="2">Multi-pass membrane protein</topology>
    </subcellularLocation>
</comment>
<evidence type="ECO:0000256" key="11">
    <source>
        <dbReference type="ARBA" id="ARBA00022989"/>
    </source>
</evidence>
<dbReference type="CDD" id="cd16917">
    <property type="entry name" value="HATPase_UhpB-NarQ-NarX-like"/>
    <property type="match status" value="1"/>
</dbReference>
<comment type="caution">
    <text evidence="16">The sequence shown here is derived from an EMBL/GenBank/DDBJ whole genome shotgun (WGS) entry which is preliminary data.</text>
</comment>
<dbReference type="PANTHER" id="PTHR24421:SF10">
    <property type="entry name" value="NITRATE_NITRITE SENSOR PROTEIN NARQ"/>
    <property type="match status" value="1"/>
</dbReference>
<dbReference type="Gene3D" id="3.30.565.10">
    <property type="entry name" value="Histidine kinase-like ATPase, C-terminal domain"/>
    <property type="match status" value="1"/>
</dbReference>
<dbReference type="InterPro" id="IPR003018">
    <property type="entry name" value="GAF"/>
</dbReference>
<dbReference type="PROSITE" id="PS50046">
    <property type="entry name" value="PHYTOCHROME_2"/>
    <property type="match status" value="1"/>
</dbReference>
<evidence type="ECO:0000259" key="15">
    <source>
        <dbReference type="PROSITE" id="PS50046"/>
    </source>
</evidence>
<dbReference type="Proteomes" id="UP001501470">
    <property type="component" value="Unassembled WGS sequence"/>
</dbReference>
<keyword evidence="8" id="KW-0547">Nucleotide-binding</keyword>
<keyword evidence="17" id="KW-1185">Reference proteome</keyword>
<dbReference type="InterPro" id="IPR036890">
    <property type="entry name" value="HATPase_C_sf"/>
</dbReference>
<evidence type="ECO:0000256" key="14">
    <source>
        <dbReference type="SAM" id="Phobius"/>
    </source>
</evidence>
<evidence type="ECO:0000256" key="1">
    <source>
        <dbReference type="ARBA" id="ARBA00000085"/>
    </source>
</evidence>
<dbReference type="EMBL" id="BAAAQD010000061">
    <property type="protein sequence ID" value="GAA1576869.1"/>
    <property type="molecule type" value="Genomic_DNA"/>
</dbReference>
<name>A0ABN2DG35_9ACTN</name>
<evidence type="ECO:0000256" key="6">
    <source>
        <dbReference type="ARBA" id="ARBA00022679"/>
    </source>
</evidence>
<dbReference type="Pfam" id="PF13493">
    <property type="entry name" value="DUF4118"/>
    <property type="match status" value="1"/>
</dbReference>
<evidence type="ECO:0000256" key="12">
    <source>
        <dbReference type="ARBA" id="ARBA00023012"/>
    </source>
</evidence>
<dbReference type="SUPFAM" id="SSF55874">
    <property type="entry name" value="ATPase domain of HSP90 chaperone/DNA topoisomerase II/histidine kinase"/>
    <property type="match status" value="1"/>
</dbReference>
<keyword evidence="10" id="KW-0067">ATP-binding</keyword>
<evidence type="ECO:0000256" key="2">
    <source>
        <dbReference type="ARBA" id="ARBA00004141"/>
    </source>
</evidence>
<evidence type="ECO:0000256" key="7">
    <source>
        <dbReference type="ARBA" id="ARBA00022692"/>
    </source>
</evidence>